<evidence type="ECO:0000313" key="3">
    <source>
        <dbReference type="EMBL" id="KAF6163210.1"/>
    </source>
</evidence>
<gene>
    <name evidence="3" type="ORF">GIB67_025074</name>
</gene>
<organism evidence="3 4">
    <name type="scientific">Kingdonia uniflora</name>
    <dbReference type="NCBI Taxonomy" id="39325"/>
    <lineage>
        <taxon>Eukaryota</taxon>
        <taxon>Viridiplantae</taxon>
        <taxon>Streptophyta</taxon>
        <taxon>Embryophyta</taxon>
        <taxon>Tracheophyta</taxon>
        <taxon>Spermatophyta</taxon>
        <taxon>Magnoliopsida</taxon>
        <taxon>Ranunculales</taxon>
        <taxon>Circaeasteraceae</taxon>
        <taxon>Kingdonia</taxon>
    </lineage>
</organism>
<feature type="compositionally biased region" description="Basic and acidic residues" evidence="1">
    <location>
        <begin position="195"/>
        <end position="204"/>
    </location>
</feature>
<evidence type="ECO:0000256" key="1">
    <source>
        <dbReference type="SAM" id="MobiDB-lite"/>
    </source>
</evidence>
<name>A0A7J7N868_9MAGN</name>
<feature type="transmembrane region" description="Helical" evidence="2">
    <location>
        <begin position="128"/>
        <end position="147"/>
    </location>
</feature>
<evidence type="ECO:0000256" key="2">
    <source>
        <dbReference type="SAM" id="Phobius"/>
    </source>
</evidence>
<reference evidence="3 4" key="1">
    <citation type="journal article" date="2020" name="IScience">
        <title>Genome Sequencing of the Endangered Kingdonia uniflora (Circaeasteraceae, Ranunculales) Reveals Potential Mechanisms of Evolutionary Specialization.</title>
        <authorList>
            <person name="Sun Y."/>
            <person name="Deng T."/>
            <person name="Zhang A."/>
            <person name="Moore M.J."/>
            <person name="Landis J.B."/>
            <person name="Lin N."/>
            <person name="Zhang H."/>
            <person name="Zhang X."/>
            <person name="Huang J."/>
            <person name="Zhang X."/>
            <person name="Sun H."/>
            <person name="Wang H."/>
        </authorList>
    </citation>
    <scope>NUCLEOTIDE SEQUENCE [LARGE SCALE GENOMIC DNA]</scope>
    <source>
        <strain evidence="3">TB1705</strain>
        <tissue evidence="3">Leaf</tissue>
    </source>
</reference>
<protein>
    <submittedName>
        <fullName evidence="3">Uncharacterized protein</fullName>
    </submittedName>
</protein>
<sequence length="250" mass="27942">GKCHWMRRGYYSTTQGSRISLIHSLLMVGVAFYGPRYLVTLDWFSYFCASLRNVRGTGENTSFQVSIDGLELQICWADIQKAFGLVEVYVLVVVPTEWPPIPDQFPSNREMKNILPQLGNKNVLVGNMIYLVYLYSMAYSIGLALPFSKFFSQLLTVLGYSIHEDEVADHRDKVIAYKYYKKSIKHMGAESELEEGSKDSETKAEPTAAGQAAASRSPTTTVLAAYAGSAPQDIASLYTYMESQFGQMNS</sequence>
<keyword evidence="4" id="KW-1185">Reference proteome</keyword>
<comment type="caution">
    <text evidence="3">The sequence shown here is derived from an EMBL/GenBank/DDBJ whole genome shotgun (WGS) entry which is preliminary data.</text>
</comment>
<dbReference type="EMBL" id="JACGCM010000999">
    <property type="protein sequence ID" value="KAF6163210.1"/>
    <property type="molecule type" value="Genomic_DNA"/>
</dbReference>
<accession>A0A7J7N868</accession>
<keyword evidence="2" id="KW-1133">Transmembrane helix</keyword>
<keyword evidence="2" id="KW-0812">Transmembrane</keyword>
<evidence type="ECO:0000313" key="4">
    <source>
        <dbReference type="Proteomes" id="UP000541444"/>
    </source>
</evidence>
<dbReference type="AlphaFoldDB" id="A0A7J7N868"/>
<feature type="region of interest" description="Disordered" evidence="1">
    <location>
        <begin position="190"/>
        <end position="218"/>
    </location>
</feature>
<keyword evidence="2" id="KW-0472">Membrane</keyword>
<proteinExistence type="predicted"/>
<dbReference type="Proteomes" id="UP000541444">
    <property type="component" value="Unassembled WGS sequence"/>
</dbReference>
<feature type="non-terminal residue" evidence="3">
    <location>
        <position position="1"/>
    </location>
</feature>
<dbReference type="OrthoDB" id="848707at2759"/>